<dbReference type="GO" id="GO:0016787">
    <property type="term" value="F:hydrolase activity"/>
    <property type="evidence" value="ECO:0007669"/>
    <property type="project" value="UniProtKB-KW"/>
</dbReference>
<reference evidence="2" key="1">
    <citation type="submission" date="2021-09" db="EMBL/GenBank/DDBJ databases">
        <title>Genome analysis of Fictibacillus sp. KIGAM418 isolated from marine sediment.</title>
        <authorList>
            <person name="Seo M.-J."/>
            <person name="Cho E.-S."/>
            <person name="Hwang C.Y."/>
        </authorList>
    </citation>
    <scope>NUCLEOTIDE SEQUENCE</scope>
    <source>
        <strain evidence="2">KIGAM418</strain>
    </source>
</reference>
<dbReference type="InterPro" id="IPR050266">
    <property type="entry name" value="AB_hydrolase_sf"/>
</dbReference>
<dbReference type="AlphaFoldDB" id="A0A9X1XJL1"/>
<dbReference type="PANTHER" id="PTHR43798">
    <property type="entry name" value="MONOACYLGLYCEROL LIPASE"/>
    <property type="match status" value="1"/>
</dbReference>
<evidence type="ECO:0000313" key="2">
    <source>
        <dbReference type="EMBL" id="MCK6258734.1"/>
    </source>
</evidence>
<evidence type="ECO:0000313" key="3">
    <source>
        <dbReference type="Proteomes" id="UP001139011"/>
    </source>
</evidence>
<feature type="domain" description="AB hydrolase-1" evidence="1">
    <location>
        <begin position="21"/>
        <end position="258"/>
    </location>
</feature>
<dbReference type="Proteomes" id="UP001139011">
    <property type="component" value="Unassembled WGS sequence"/>
</dbReference>
<dbReference type="SUPFAM" id="SSF53474">
    <property type="entry name" value="alpha/beta-Hydrolases"/>
    <property type="match status" value="1"/>
</dbReference>
<name>A0A9X1XJL1_9BACL</name>
<dbReference type="InterPro" id="IPR029058">
    <property type="entry name" value="AB_hydrolase_fold"/>
</dbReference>
<dbReference type="Gene3D" id="3.40.50.1820">
    <property type="entry name" value="alpha/beta hydrolase"/>
    <property type="match status" value="1"/>
</dbReference>
<dbReference type="PANTHER" id="PTHR43798:SF6">
    <property type="entry name" value="HYDROLASE, PUTATIVE (AFU_ORTHOLOGUE AFUA_4G13070)-RELATED"/>
    <property type="match status" value="1"/>
</dbReference>
<proteinExistence type="predicted"/>
<sequence length="280" mass="31858">MFCDLGDIQVHYEVHGEGKPIIMIHGFSPDYRLMEGCMEPVFKDRSGFQRIYLDLPGMGRTKGEYWLTGTDDMLDVVLRFIETVIPGQSFLLAGESYGGYLARGVMTKMGDRVEGLLTICSPIYAEREKRELPEHTVIKTDEQLIASLPLEEAREFASIAVVQDEYVLKRTREEIIPGVMLADPVFLEKIKQNYAFSFSIDLPQPFEKPVLFFTGRQDAVVGFKDHWAILDQFPRASFAVLDRAGHNLQIEQPAVFNALVADWLDRSEEALHLKKEHTAK</sequence>
<comment type="caution">
    <text evidence="2">The sequence shown here is derived from an EMBL/GenBank/DDBJ whole genome shotgun (WGS) entry which is preliminary data.</text>
</comment>
<dbReference type="InterPro" id="IPR000073">
    <property type="entry name" value="AB_hydrolase_1"/>
</dbReference>
<dbReference type="EMBL" id="JAIWJX010000002">
    <property type="protein sequence ID" value="MCK6258734.1"/>
    <property type="molecule type" value="Genomic_DNA"/>
</dbReference>
<dbReference type="Pfam" id="PF12697">
    <property type="entry name" value="Abhydrolase_6"/>
    <property type="match status" value="1"/>
</dbReference>
<gene>
    <name evidence="2" type="ORF">LCY76_19385</name>
</gene>
<evidence type="ECO:0000259" key="1">
    <source>
        <dbReference type="Pfam" id="PF12697"/>
    </source>
</evidence>
<keyword evidence="2" id="KW-0378">Hydrolase</keyword>
<accession>A0A9X1XJL1</accession>
<keyword evidence="3" id="KW-1185">Reference proteome</keyword>
<organism evidence="2 3">
    <name type="scientific">Fictibacillus marinisediminis</name>
    <dbReference type="NCBI Taxonomy" id="2878389"/>
    <lineage>
        <taxon>Bacteria</taxon>
        <taxon>Bacillati</taxon>
        <taxon>Bacillota</taxon>
        <taxon>Bacilli</taxon>
        <taxon>Bacillales</taxon>
        <taxon>Fictibacillaceae</taxon>
        <taxon>Fictibacillus</taxon>
    </lineage>
</organism>
<protein>
    <submittedName>
        <fullName evidence="2">Alpha/beta hydrolase</fullName>
    </submittedName>
</protein>